<feature type="region of interest" description="Disordered" evidence="1">
    <location>
        <begin position="1"/>
        <end position="60"/>
    </location>
</feature>
<dbReference type="EMBL" id="JASCZI010001529">
    <property type="protein sequence ID" value="MED6115127.1"/>
    <property type="molecule type" value="Genomic_DNA"/>
</dbReference>
<dbReference type="Proteomes" id="UP001341840">
    <property type="component" value="Unassembled WGS sequence"/>
</dbReference>
<keyword evidence="3" id="KW-1185">Reference proteome</keyword>
<sequence>REKGGRETTAPAKGKATVAVARKSREKENRNGERDRSRERENRSESSKKEEAPSSPSSKPFRCWGCCAEVRRCDGGGCSSPLLCFPLPSPLKCKCHTCSSYHRGERIHRERVSSKREGNGTSIGAPPLRASPPRFRPPGTAPLLLKSTATTVTEFPVTAVVACGHPNRCS</sequence>
<name>A0ABU6QSW0_9FABA</name>
<feature type="non-terminal residue" evidence="2">
    <location>
        <position position="1"/>
    </location>
</feature>
<feature type="non-terminal residue" evidence="2">
    <location>
        <position position="170"/>
    </location>
</feature>
<comment type="caution">
    <text evidence="2">The sequence shown here is derived from an EMBL/GenBank/DDBJ whole genome shotgun (WGS) entry which is preliminary data.</text>
</comment>
<accession>A0ABU6QSW0</accession>
<evidence type="ECO:0000313" key="3">
    <source>
        <dbReference type="Proteomes" id="UP001341840"/>
    </source>
</evidence>
<feature type="region of interest" description="Disordered" evidence="1">
    <location>
        <begin position="110"/>
        <end position="141"/>
    </location>
</feature>
<protein>
    <submittedName>
        <fullName evidence="2">Uncharacterized protein</fullName>
    </submittedName>
</protein>
<gene>
    <name evidence="2" type="ORF">PIB30_087259</name>
</gene>
<reference evidence="2 3" key="1">
    <citation type="journal article" date="2023" name="Plants (Basel)">
        <title>Bridging the Gap: Combining Genomics and Transcriptomics Approaches to Understand Stylosanthes scabra, an Orphan Legume from the Brazilian Caatinga.</title>
        <authorList>
            <person name="Ferreira-Neto J.R.C."/>
            <person name="da Silva M.D."/>
            <person name="Binneck E."/>
            <person name="de Melo N.F."/>
            <person name="da Silva R.H."/>
            <person name="de Melo A.L.T.M."/>
            <person name="Pandolfi V."/>
            <person name="Bustamante F.O."/>
            <person name="Brasileiro-Vidal A.C."/>
            <person name="Benko-Iseppon A.M."/>
        </authorList>
    </citation>
    <scope>NUCLEOTIDE SEQUENCE [LARGE SCALE GENOMIC DNA]</scope>
    <source>
        <tissue evidence="2">Leaves</tissue>
    </source>
</reference>
<evidence type="ECO:0000256" key="1">
    <source>
        <dbReference type="SAM" id="MobiDB-lite"/>
    </source>
</evidence>
<feature type="compositionally biased region" description="Basic and acidic residues" evidence="1">
    <location>
        <begin position="23"/>
        <end position="52"/>
    </location>
</feature>
<proteinExistence type="predicted"/>
<evidence type="ECO:0000313" key="2">
    <source>
        <dbReference type="EMBL" id="MED6115127.1"/>
    </source>
</evidence>
<organism evidence="2 3">
    <name type="scientific">Stylosanthes scabra</name>
    <dbReference type="NCBI Taxonomy" id="79078"/>
    <lineage>
        <taxon>Eukaryota</taxon>
        <taxon>Viridiplantae</taxon>
        <taxon>Streptophyta</taxon>
        <taxon>Embryophyta</taxon>
        <taxon>Tracheophyta</taxon>
        <taxon>Spermatophyta</taxon>
        <taxon>Magnoliopsida</taxon>
        <taxon>eudicotyledons</taxon>
        <taxon>Gunneridae</taxon>
        <taxon>Pentapetalae</taxon>
        <taxon>rosids</taxon>
        <taxon>fabids</taxon>
        <taxon>Fabales</taxon>
        <taxon>Fabaceae</taxon>
        <taxon>Papilionoideae</taxon>
        <taxon>50 kb inversion clade</taxon>
        <taxon>dalbergioids sensu lato</taxon>
        <taxon>Dalbergieae</taxon>
        <taxon>Pterocarpus clade</taxon>
        <taxon>Stylosanthes</taxon>
    </lineage>
</organism>